<evidence type="ECO:0000256" key="1">
    <source>
        <dbReference type="SAM" id="SignalP"/>
    </source>
</evidence>
<feature type="chain" id="PRO_5009311981" evidence="1">
    <location>
        <begin position="20"/>
        <end position="87"/>
    </location>
</feature>
<keyword evidence="2" id="KW-1185">Reference proteome</keyword>
<sequence>MLIPVFFLSFFDTFLIAKASKLKYHSHSFPRHILDTCAILAKDHRKTPEVYERGPPVVQRPLFATQSVRKEGKRPVEWCPFPREGVI</sequence>
<keyword evidence="1" id="KW-0732">Signal</keyword>
<name>A0A1I7YCC4_9BILA</name>
<evidence type="ECO:0000313" key="3">
    <source>
        <dbReference type="WBParaSite" id="L893_g14696.t1"/>
    </source>
</evidence>
<organism evidence="2 3">
    <name type="scientific">Steinernema glaseri</name>
    <dbReference type="NCBI Taxonomy" id="37863"/>
    <lineage>
        <taxon>Eukaryota</taxon>
        <taxon>Metazoa</taxon>
        <taxon>Ecdysozoa</taxon>
        <taxon>Nematoda</taxon>
        <taxon>Chromadorea</taxon>
        <taxon>Rhabditida</taxon>
        <taxon>Tylenchina</taxon>
        <taxon>Panagrolaimomorpha</taxon>
        <taxon>Strongyloidoidea</taxon>
        <taxon>Steinernematidae</taxon>
        <taxon>Steinernema</taxon>
    </lineage>
</organism>
<protein>
    <submittedName>
        <fullName evidence="3">Secreted protein</fullName>
    </submittedName>
</protein>
<dbReference type="AlphaFoldDB" id="A0A1I7YCC4"/>
<evidence type="ECO:0000313" key="2">
    <source>
        <dbReference type="Proteomes" id="UP000095287"/>
    </source>
</evidence>
<dbReference type="Proteomes" id="UP000095287">
    <property type="component" value="Unplaced"/>
</dbReference>
<accession>A0A1I7YCC4</accession>
<feature type="signal peptide" evidence="1">
    <location>
        <begin position="1"/>
        <end position="19"/>
    </location>
</feature>
<reference evidence="3" key="1">
    <citation type="submission" date="2016-11" db="UniProtKB">
        <authorList>
            <consortium name="WormBaseParasite"/>
        </authorList>
    </citation>
    <scope>IDENTIFICATION</scope>
</reference>
<proteinExistence type="predicted"/>
<dbReference type="WBParaSite" id="L893_g14696.t1">
    <property type="protein sequence ID" value="L893_g14696.t1"/>
    <property type="gene ID" value="L893_g14696"/>
</dbReference>